<dbReference type="SMART" id="SM00612">
    <property type="entry name" value="Kelch"/>
    <property type="match status" value="1"/>
</dbReference>
<dbReference type="Proteomes" id="UP000663860">
    <property type="component" value="Unassembled WGS sequence"/>
</dbReference>
<dbReference type="InterPro" id="IPR037293">
    <property type="entry name" value="Gal_Oxidase_central_sf"/>
</dbReference>
<evidence type="ECO:0000313" key="3">
    <source>
        <dbReference type="Proteomes" id="UP000663860"/>
    </source>
</evidence>
<dbReference type="InterPro" id="IPR015915">
    <property type="entry name" value="Kelch-typ_b-propeller"/>
</dbReference>
<dbReference type="Gene3D" id="2.130.10.80">
    <property type="entry name" value="Galactose oxidase/kelch, beta-propeller"/>
    <property type="match status" value="1"/>
</dbReference>
<evidence type="ECO:0000313" key="2">
    <source>
        <dbReference type="EMBL" id="CAF1451407.1"/>
    </source>
</evidence>
<proteinExistence type="predicted"/>
<dbReference type="Pfam" id="PF01344">
    <property type="entry name" value="Kelch_1"/>
    <property type="match status" value="1"/>
</dbReference>
<gene>
    <name evidence="2" type="ORF">IZO911_LOCUS42388</name>
</gene>
<dbReference type="InterPro" id="IPR006652">
    <property type="entry name" value="Kelch_1"/>
</dbReference>
<evidence type="ECO:0000256" key="1">
    <source>
        <dbReference type="ARBA" id="ARBA00022441"/>
    </source>
</evidence>
<dbReference type="SUPFAM" id="SSF117281">
    <property type="entry name" value="Kelch motif"/>
    <property type="match status" value="1"/>
</dbReference>
<keyword evidence="1" id="KW-0880">Kelch repeat</keyword>
<organism evidence="2 3">
    <name type="scientific">Adineta steineri</name>
    <dbReference type="NCBI Taxonomy" id="433720"/>
    <lineage>
        <taxon>Eukaryota</taxon>
        <taxon>Metazoa</taxon>
        <taxon>Spiralia</taxon>
        <taxon>Gnathifera</taxon>
        <taxon>Rotifera</taxon>
        <taxon>Eurotatoria</taxon>
        <taxon>Bdelloidea</taxon>
        <taxon>Adinetida</taxon>
        <taxon>Adinetidae</taxon>
        <taxon>Adineta</taxon>
    </lineage>
</organism>
<feature type="non-terminal residue" evidence="2">
    <location>
        <position position="75"/>
    </location>
</feature>
<dbReference type="EMBL" id="CAJNOE010001802">
    <property type="protein sequence ID" value="CAF1451407.1"/>
    <property type="molecule type" value="Genomic_DNA"/>
</dbReference>
<reference evidence="2" key="1">
    <citation type="submission" date="2021-02" db="EMBL/GenBank/DDBJ databases">
        <authorList>
            <person name="Nowell W R."/>
        </authorList>
    </citation>
    <scope>NUCLEOTIDE SEQUENCE</scope>
</reference>
<sequence length="75" mass="7610">MTGSMSVARYWHTASTLATGTVLVAGGLNGTSTLNSAELYHQSTGTWTTTGSMNVARELSTTTTLANGSVLVTGG</sequence>
<comment type="caution">
    <text evidence="2">The sequence shown here is derived from an EMBL/GenBank/DDBJ whole genome shotgun (WGS) entry which is preliminary data.</text>
</comment>
<name>A0A815PPG1_9BILA</name>
<dbReference type="AlphaFoldDB" id="A0A815PPG1"/>
<protein>
    <submittedName>
        <fullName evidence="2">Uncharacterized protein</fullName>
    </submittedName>
</protein>
<accession>A0A815PPG1</accession>